<dbReference type="KEGG" id="elio:KO353_15285"/>
<evidence type="ECO:0000259" key="3">
    <source>
        <dbReference type="Pfam" id="PF00149"/>
    </source>
</evidence>
<dbReference type="InterPro" id="IPR004843">
    <property type="entry name" value="Calcineurin-like_PHP"/>
</dbReference>
<organism evidence="4 5">
    <name type="scientific">Elioraea tepida</name>
    <dbReference type="NCBI Taxonomy" id="2843330"/>
    <lineage>
        <taxon>Bacteria</taxon>
        <taxon>Pseudomonadati</taxon>
        <taxon>Pseudomonadota</taxon>
        <taxon>Alphaproteobacteria</taxon>
        <taxon>Acetobacterales</taxon>
        <taxon>Elioraeaceae</taxon>
        <taxon>Elioraea</taxon>
    </lineage>
</organism>
<dbReference type="GO" id="GO:0006310">
    <property type="term" value="P:DNA recombination"/>
    <property type="evidence" value="ECO:0007669"/>
    <property type="project" value="UniProtKB-KW"/>
</dbReference>
<evidence type="ECO:0000256" key="1">
    <source>
        <dbReference type="RuleBase" id="RU363069"/>
    </source>
</evidence>
<dbReference type="AlphaFoldDB" id="A0A975U3V9"/>
<keyword evidence="5" id="KW-1185">Reference proteome</keyword>
<dbReference type="PANTHER" id="PTHR30337:SF0">
    <property type="entry name" value="NUCLEASE SBCCD SUBUNIT D"/>
    <property type="match status" value="1"/>
</dbReference>
<evidence type="ECO:0000256" key="2">
    <source>
        <dbReference type="SAM" id="MobiDB-lite"/>
    </source>
</evidence>
<feature type="domain" description="Calcineurin-like phosphoesterase" evidence="3">
    <location>
        <begin position="1"/>
        <end position="92"/>
    </location>
</feature>
<name>A0A975U3V9_9PROT</name>
<dbReference type="GO" id="GO:0004519">
    <property type="term" value="F:endonuclease activity"/>
    <property type="evidence" value="ECO:0007669"/>
    <property type="project" value="UniProtKB-KW"/>
</dbReference>
<dbReference type="InterPro" id="IPR004593">
    <property type="entry name" value="SbcD"/>
</dbReference>
<keyword evidence="1 4" id="KW-0378">Hydrolase</keyword>
<dbReference type="GO" id="GO:0008408">
    <property type="term" value="F:3'-5' exonuclease activity"/>
    <property type="evidence" value="ECO:0007669"/>
    <property type="project" value="InterPro"/>
</dbReference>
<keyword evidence="1" id="KW-0540">Nuclease</keyword>
<dbReference type="EMBL" id="CP076448">
    <property type="protein sequence ID" value="QXM24576.1"/>
    <property type="molecule type" value="Genomic_DNA"/>
</dbReference>
<feature type="compositionally biased region" description="Low complexity" evidence="2">
    <location>
        <begin position="100"/>
        <end position="117"/>
    </location>
</feature>
<dbReference type="Proteomes" id="UP000694001">
    <property type="component" value="Chromosome"/>
</dbReference>
<protein>
    <recommendedName>
        <fullName evidence="1">Nuclease SbcCD subunit D</fullName>
    </recommendedName>
</protein>
<keyword evidence="1 4" id="KW-0269">Exonuclease</keyword>
<dbReference type="RefSeq" id="WP_218285633.1">
    <property type="nucleotide sequence ID" value="NZ_CP076448.1"/>
</dbReference>
<comment type="similarity">
    <text evidence="1">Belongs to the SbcD family.</text>
</comment>
<keyword evidence="1" id="KW-0235">DNA replication</keyword>
<feature type="region of interest" description="Disordered" evidence="2">
    <location>
        <begin position="100"/>
        <end position="123"/>
    </location>
</feature>
<keyword evidence="1" id="KW-0255">Endonuclease</keyword>
<dbReference type="GO" id="GO:0006260">
    <property type="term" value="P:DNA replication"/>
    <property type="evidence" value="ECO:0007669"/>
    <property type="project" value="UniProtKB-KW"/>
</dbReference>
<gene>
    <name evidence="1 4" type="primary">sbcD</name>
    <name evidence="4" type="ORF">KO353_15285</name>
</gene>
<sequence>MRILHTADWPLGRTLCGRPLLEEQAWVLHGPFLEAVRDTRPDLVVVAGDVYDRSVPPADAVELLDDILAQVVLGLRVPRVIIPGNHDDPRRLGFASGLLRGRGSSSARALSARPSASPTGMAR</sequence>
<accession>A0A975U3V9</accession>
<reference evidence="4" key="1">
    <citation type="submission" date="2021-06" db="EMBL/GenBank/DDBJ databases">
        <title>Elioraea tepida, sp. nov., a moderately thermophilic aerobic anoxygenic phototrophic bacterium isolated from an alkaline siliceous hot spring mat community in Yellowstone National Park, WY, USA.</title>
        <authorList>
            <person name="Saini M.K."/>
            <person name="Yoshida S."/>
            <person name="Sebastian A."/>
            <person name="Hirose S."/>
            <person name="Hara E."/>
            <person name="Tamaki H."/>
            <person name="Soulier N.T."/>
            <person name="Albert I."/>
            <person name="Hanada S."/>
            <person name="Bryant D.A."/>
            <person name="Tank M."/>
        </authorList>
    </citation>
    <scope>NUCLEOTIDE SEQUENCE</scope>
    <source>
        <strain evidence="4">MS-P2</strain>
    </source>
</reference>
<dbReference type="Pfam" id="PF00149">
    <property type="entry name" value="Metallophos"/>
    <property type="match status" value="1"/>
</dbReference>
<evidence type="ECO:0000313" key="4">
    <source>
        <dbReference type="EMBL" id="QXM24576.1"/>
    </source>
</evidence>
<dbReference type="InterPro" id="IPR050535">
    <property type="entry name" value="DNA_Repair-Maintenance_Comp"/>
</dbReference>
<comment type="subunit">
    <text evidence="1">Heterodimer of SbcC and SbcD.</text>
</comment>
<comment type="function">
    <text evidence="1">SbcCD cleaves DNA hairpin structures. These structures can inhibit DNA replication and are intermediates in certain DNA recombination reactions. The complex acts as a 3'-&gt;5' double strand exonuclease that can open hairpins. It also has a 5' single-strand endonuclease activity.</text>
</comment>
<evidence type="ECO:0000313" key="5">
    <source>
        <dbReference type="Proteomes" id="UP000694001"/>
    </source>
</evidence>
<dbReference type="NCBIfam" id="TIGR00619">
    <property type="entry name" value="sbcd"/>
    <property type="match status" value="1"/>
</dbReference>
<proteinExistence type="inferred from homology"/>
<keyword evidence="1" id="KW-0233">DNA recombination</keyword>
<dbReference type="PANTHER" id="PTHR30337">
    <property type="entry name" value="COMPONENT OF ATP-DEPENDENT DSDNA EXONUCLEASE"/>
    <property type="match status" value="1"/>
</dbReference>